<gene>
    <name evidence="1" type="ORF">P0Y65_17085</name>
</gene>
<dbReference type="SUPFAM" id="SSF52540">
    <property type="entry name" value="P-loop containing nucleoside triphosphate hydrolases"/>
    <property type="match status" value="1"/>
</dbReference>
<dbReference type="EMBL" id="CP119312">
    <property type="protein sequence ID" value="WEK03886.1"/>
    <property type="molecule type" value="Genomic_DNA"/>
</dbReference>
<evidence type="ECO:0000313" key="2">
    <source>
        <dbReference type="Proteomes" id="UP001217476"/>
    </source>
</evidence>
<sequence length="1456" mass="162815">MNDFIPLDRQFLRWQEEEQIDLELAGYLEGSSSTLDWTALLERRRVVILAEAGSGKSTELRERFKVMNSTGKTAFLTTLQKIGQRGGVESALGASEWRRFLDWQSSGGPCWLFLDSVDEAKRADFELVDILTDVADAIDGFSARVHIILTGRVSDWQFKRDMATLLERIPIPPTDTTIETIDLDKALVDAMRKQRRESNVEPPETPLVVVLAALDRGRVERFARAQGILDVDRMFKELERRNLWTFARRPTDLDWLAGYWRAHGRFGSLQDMLDVSITERLKETNASRSRSDTLDASRARRAIERVGAALVLQKLDTVVVPDTSSEARRDIEFLDLKAILPDLSPGDQVALGNRAIFDPATPGFVRLHADNQGQVRGFLTARWLTRLRHEGNLPVSRFFELLLADTYGVSLVIPSMRSTAAWMALWHPEVAQEVIKRDPRLLMDAGDPSSLGLETRVRALDGVLQDAVEDEHFAIPDHDALQRFALPDLEGYVRERWASLKGSPGARTLLLLLIHLGKFTSCADIAEEAVRGGYRDRYTPIFGGRALLSSGSSEQLRAYVRYLVEHPAGVHPSMVWDALDELYPRLVAAGDLISLLASAHLRQDDTVLDLSYYGPRLAARIPDRLSAETVVDGLLGALAVKFDPYQVSTDRSDDKLLEALEVAAARYAALVGDAELPNPIVDVAVRLGESRRARRRLDTGDDALDLAMQINATAGRRRLALWRCFERFIESGEAAPVHPWQLQITGMGLSIRADDLDWLIDDIQRRPDEDGIKLATNGAMRIWRDEGSNLEVLERIRAAASAPAAKETVDEWLAAPRPDATELERQAKRADRIRRDAAEQLEVDRSWLKFRDGLREDPGKLLRFVEPADGKVDATLYHMWLALSRIAGSNTRRAIADVSPLRPLFGDQVIANFQTAMIRYWRLLSSTLPSERPPEKRGVTYTYDMMGIACVTFEAASDPLWATKLGEAEAELAIRFATWELNGFPKWLDDLAKAHPTVVRDVLWGYLASDLEGDVDPGVRTSLRDVAGAGGKVVELLAPKMLEWIEEHPETSGDALEKAVHLVAADRTSRVASVPLATARALSEKNRHKRGAYFRLLYSHDGAVATDILMQALEAMPKRDQIRLVQAVLPRSFSSDLRLDTRPATTVSTASLEQLVLLAFEHVHPLEDNDRPNFETYTPDDRDHAENARGALFNALVNTPGHATYAAIQRFLRIPDFPVWERRLKEAAFGRAAADSERPALRSVDVLTFEKSQELVPATSEDLQRVGLARLADIAHQLEHGDFNQGMTVARLPNEVDVQNWFADRLASLQGQSYSLEREPHVAEEKEPDIRLGSLRDPGAKSPIEIKVASSWSITELEEALTVQLQGRYLRDKDNRYGILLVVHNTVRARGWELDGSYAGFAEVMSQLEGIANEISTRDALAPQMVPFGIDLSSFAQKLLDEAEAPERRSRSKKGK</sequence>
<dbReference type="Proteomes" id="UP001217476">
    <property type="component" value="Chromosome"/>
</dbReference>
<name>A0AAJ5VTH8_9HYPH</name>
<reference evidence="1" key="1">
    <citation type="submission" date="2023-03" db="EMBL/GenBank/DDBJ databases">
        <title>Andean soil-derived lignocellulolytic bacterial consortium as a source of novel taxa and putative plastic-active enzymes.</title>
        <authorList>
            <person name="Diaz-Garcia L."/>
            <person name="Chuvochina M."/>
            <person name="Feuerriegel G."/>
            <person name="Bunk B."/>
            <person name="Sproer C."/>
            <person name="Streit W.R."/>
            <person name="Rodriguez L.M."/>
            <person name="Overmann J."/>
            <person name="Jimenez D.J."/>
        </authorList>
    </citation>
    <scope>NUCLEOTIDE SEQUENCE</scope>
    <source>
        <strain evidence="1">MAG 4196</strain>
    </source>
</reference>
<organism evidence="1 2">
    <name type="scientific">Candidatus Devosia phytovorans</name>
    <dbReference type="NCBI Taxonomy" id="3121372"/>
    <lineage>
        <taxon>Bacteria</taxon>
        <taxon>Pseudomonadati</taxon>
        <taxon>Pseudomonadota</taxon>
        <taxon>Alphaproteobacteria</taxon>
        <taxon>Hyphomicrobiales</taxon>
        <taxon>Devosiaceae</taxon>
        <taxon>Devosia</taxon>
    </lineage>
</organism>
<evidence type="ECO:0000313" key="1">
    <source>
        <dbReference type="EMBL" id="WEK03886.1"/>
    </source>
</evidence>
<dbReference type="InterPro" id="IPR027417">
    <property type="entry name" value="P-loop_NTPase"/>
</dbReference>
<proteinExistence type="predicted"/>
<protein>
    <submittedName>
        <fullName evidence="1">Uncharacterized protein</fullName>
    </submittedName>
</protein>
<accession>A0AAJ5VTH8</accession>